<sequence>MDAARLVVPPVPVGRPGLLRGEDTALVRPYVLTPEERKQRRLRRRRRRALWLAVHGVEAGPRWIHGVEVMG</sequence>
<name>A0ABY4MDY1_9ACTN</name>
<evidence type="ECO:0000313" key="1">
    <source>
        <dbReference type="EMBL" id="UQA95308.1"/>
    </source>
</evidence>
<dbReference type="RefSeq" id="WP_248866225.1">
    <property type="nucleotide sequence ID" value="NZ_CP086322.1"/>
</dbReference>
<organism evidence="1 2">
    <name type="scientific">Streptomyces halobius</name>
    <dbReference type="NCBI Taxonomy" id="2879846"/>
    <lineage>
        <taxon>Bacteria</taxon>
        <taxon>Bacillati</taxon>
        <taxon>Actinomycetota</taxon>
        <taxon>Actinomycetes</taxon>
        <taxon>Kitasatosporales</taxon>
        <taxon>Streptomycetaceae</taxon>
        <taxon>Streptomyces</taxon>
    </lineage>
</organism>
<protein>
    <submittedName>
        <fullName evidence="1">Uncharacterized protein</fullName>
    </submittedName>
</protein>
<dbReference type="EMBL" id="CP086322">
    <property type="protein sequence ID" value="UQA95308.1"/>
    <property type="molecule type" value="Genomic_DNA"/>
</dbReference>
<keyword evidence="2" id="KW-1185">Reference proteome</keyword>
<accession>A0ABY4MDY1</accession>
<proteinExistence type="predicted"/>
<dbReference type="Proteomes" id="UP000830115">
    <property type="component" value="Chromosome"/>
</dbReference>
<reference evidence="1" key="1">
    <citation type="submission" date="2021-10" db="EMBL/GenBank/DDBJ databases">
        <title>Streptomyces nigrumlapis sp.nov.,an antimicrobial producing actinobacterium isolated from Black Gobi rocks.</title>
        <authorList>
            <person name="Wen Y."/>
            <person name="Zhang W."/>
            <person name="Liu X.G."/>
        </authorList>
    </citation>
    <scope>NUCLEOTIDE SEQUENCE</scope>
    <source>
        <strain evidence="1">ST13-2-2</strain>
    </source>
</reference>
<gene>
    <name evidence="1" type="ORF">K9S39_28720</name>
</gene>
<evidence type="ECO:0000313" key="2">
    <source>
        <dbReference type="Proteomes" id="UP000830115"/>
    </source>
</evidence>